<dbReference type="AlphaFoldDB" id="A0A391P0P3"/>
<feature type="region of interest" description="Disordered" evidence="1">
    <location>
        <begin position="1"/>
        <end position="21"/>
    </location>
</feature>
<sequence>QSSVSQSTFNMSNSMLGAGIL</sequence>
<dbReference type="EMBL" id="BDIP01008249">
    <property type="protein sequence ID" value="GCA64698.1"/>
    <property type="molecule type" value="Genomic_DNA"/>
</dbReference>
<organism evidence="2 3">
    <name type="scientific">Kipferlia bialata</name>
    <dbReference type="NCBI Taxonomy" id="797122"/>
    <lineage>
        <taxon>Eukaryota</taxon>
        <taxon>Metamonada</taxon>
        <taxon>Carpediemonas-like organisms</taxon>
        <taxon>Kipferlia</taxon>
    </lineage>
</organism>
<comment type="caution">
    <text evidence="2">The sequence shown here is derived from an EMBL/GenBank/DDBJ whole genome shotgun (WGS) entry which is preliminary data.</text>
</comment>
<evidence type="ECO:0000256" key="1">
    <source>
        <dbReference type="SAM" id="MobiDB-lite"/>
    </source>
</evidence>
<proteinExistence type="predicted"/>
<protein>
    <submittedName>
        <fullName evidence="2">Uncharacterized protein</fullName>
    </submittedName>
</protein>
<evidence type="ECO:0000313" key="3">
    <source>
        <dbReference type="Proteomes" id="UP000265618"/>
    </source>
</evidence>
<gene>
    <name evidence="2" type="ORF">KIPB_015120</name>
</gene>
<reference evidence="2 3" key="1">
    <citation type="journal article" date="2018" name="PLoS ONE">
        <title>The draft genome of Kipferlia bialata reveals reductive genome evolution in fornicate parasites.</title>
        <authorList>
            <person name="Tanifuji G."/>
            <person name="Takabayashi S."/>
            <person name="Kume K."/>
            <person name="Takagi M."/>
            <person name="Nakayama T."/>
            <person name="Kamikawa R."/>
            <person name="Inagaki Y."/>
            <person name="Hashimoto T."/>
        </authorList>
    </citation>
    <scope>NUCLEOTIDE SEQUENCE [LARGE SCALE GENOMIC DNA]</scope>
    <source>
        <strain evidence="2">NY0173</strain>
    </source>
</reference>
<evidence type="ECO:0000313" key="2">
    <source>
        <dbReference type="EMBL" id="GCA64698.1"/>
    </source>
</evidence>
<accession>A0A391P0P3</accession>
<feature type="non-terminal residue" evidence="2">
    <location>
        <position position="21"/>
    </location>
</feature>
<feature type="non-terminal residue" evidence="2">
    <location>
        <position position="1"/>
    </location>
</feature>
<feature type="compositionally biased region" description="Polar residues" evidence="1">
    <location>
        <begin position="1"/>
        <end position="15"/>
    </location>
</feature>
<name>A0A391P0P3_9EUKA</name>
<keyword evidence="3" id="KW-1185">Reference proteome</keyword>
<dbReference type="Proteomes" id="UP000265618">
    <property type="component" value="Unassembled WGS sequence"/>
</dbReference>